<dbReference type="RefSeq" id="WP_069478433.1">
    <property type="nucleotide sequence ID" value="NZ_CP017111.1"/>
</dbReference>
<feature type="chain" id="PRO_5009099540" evidence="2">
    <location>
        <begin position="18"/>
        <end position="146"/>
    </location>
</feature>
<accession>A0A1D7TLB7</accession>
<organism evidence="3 4">
    <name type="scientific">Sulfurospirillum halorespirans DSM 13726</name>
    <dbReference type="NCBI Taxonomy" id="1193502"/>
    <lineage>
        <taxon>Bacteria</taxon>
        <taxon>Pseudomonadati</taxon>
        <taxon>Campylobacterota</taxon>
        <taxon>Epsilonproteobacteria</taxon>
        <taxon>Campylobacterales</taxon>
        <taxon>Sulfurospirillaceae</taxon>
        <taxon>Sulfurospirillum</taxon>
    </lineage>
</organism>
<reference evidence="4" key="1">
    <citation type="submission" date="2016-08" db="EMBL/GenBank/DDBJ databases">
        <title>Complete genome sequence of the organohalide-respiring Epsilonproteobacterium Sulfurospirillum halorespirans.</title>
        <authorList>
            <person name="Goris T."/>
            <person name="Zimmermann J."/>
            <person name="Schenz B."/>
            <person name="Lemos M."/>
            <person name="Hackermueller J."/>
            <person name="Diekert G."/>
        </authorList>
    </citation>
    <scope>NUCLEOTIDE SEQUENCE [LARGE SCALE GENOMIC DNA]</scope>
    <source>
        <strain>DSM 13726</strain>
        <strain evidence="4">PCE-M2</strain>
    </source>
</reference>
<dbReference type="STRING" id="1193502.SHALO_2026"/>
<dbReference type="Proteomes" id="UP000094609">
    <property type="component" value="Chromosome"/>
</dbReference>
<evidence type="ECO:0000313" key="3">
    <source>
        <dbReference type="EMBL" id="AOO65797.1"/>
    </source>
</evidence>
<dbReference type="KEGG" id="shal:SHALO_2026"/>
<evidence type="ECO:0000256" key="2">
    <source>
        <dbReference type="SAM" id="SignalP"/>
    </source>
</evidence>
<keyword evidence="1" id="KW-0812">Transmembrane</keyword>
<sequence length="146" mass="16151">MRLLWILLCIFSSSLFAHSVEHSFKEGAMAVQLLLGSEPASYAPYTLYAPNASLPFQEGQSDKNGIVAFVPDRAGMWKLVATPGSDHGGHLFNISFEVDQNHVMIWESAPLFTKYAQIISGISLIVGFFGLLLAWKARLHVKKERG</sequence>
<keyword evidence="1" id="KW-0472">Membrane</keyword>
<keyword evidence="4" id="KW-1185">Reference proteome</keyword>
<gene>
    <name evidence="3" type="ORF">SHALO_2026</name>
</gene>
<feature type="transmembrane region" description="Helical" evidence="1">
    <location>
        <begin position="115"/>
        <end position="135"/>
    </location>
</feature>
<dbReference type="EMBL" id="CP017111">
    <property type="protein sequence ID" value="AOO65797.1"/>
    <property type="molecule type" value="Genomic_DNA"/>
</dbReference>
<protein>
    <submittedName>
        <fullName evidence="3">Uncharacterized protein</fullName>
    </submittedName>
</protein>
<evidence type="ECO:0000313" key="4">
    <source>
        <dbReference type="Proteomes" id="UP000094609"/>
    </source>
</evidence>
<name>A0A1D7TLB7_9BACT</name>
<proteinExistence type="predicted"/>
<evidence type="ECO:0000256" key="1">
    <source>
        <dbReference type="SAM" id="Phobius"/>
    </source>
</evidence>
<dbReference type="AlphaFoldDB" id="A0A1D7TLB7"/>
<feature type="signal peptide" evidence="2">
    <location>
        <begin position="1"/>
        <end position="17"/>
    </location>
</feature>
<keyword evidence="2" id="KW-0732">Signal</keyword>
<keyword evidence="1" id="KW-1133">Transmembrane helix</keyword>
<dbReference type="PATRIC" id="fig|1193502.14.peg.2059"/>